<gene>
    <name evidence="1" type="ORF">I4F81_005086</name>
</gene>
<organism evidence="1 2">
    <name type="scientific">Pyropia yezoensis</name>
    <name type="common">Susabi-nori</name>
    <name type="synonym">Porphyra yezoensis</name>
    <dbReference type="NCBI Taxonomy" id="2788"/>
    <lineage>
        <taxon>Eukaryota</taxon>
        <taxon>Rhodophyta</taxon>
        <taxon>Bangiophyceae</taxon>
        <taxon>Bangiales</taxon>
        <taxon>Bangiaceae</taxon>
        <taxon>Pyropia</taxon>
    </lineage>
</organism>
<keyword evidence="2" id="KW-1185">Reference proteome</keyword>
<evidence type="ECO:0000313" key="2">
    <source>
        <dbReference type="Proteomes" id="UP000798662"/>
    </source>
</evidence>
<sequence>MSILVLAPVAMAAAVAFHIWGKPRPDDEDAATGPSDDGLAKVGEDDLPPVPPLVAGAPAGNAWTPPSDAVVRVEDG</sequence>
<protein>
    <submittedName>
        <fullName evidence="1">Uncharacterized protein</fullName>
    </submittedName>
</protein>
<reference evidence="1" key="1">
    <citation type="submission" date="2019-11" db="EMBL/GenBank/DDBJ databases">
        <title>Nori genome reveals adaptations in red seaweeds to the harsh intertidal environment.</title>
        <authorList>
            <person name="Wang D."/>
            <person name="Mao Y."/>
        </authorList>
    </citation>
    <scope>NUCLEOTIDE SEQUENCE</scope>
    <source>
        <tissue evidence="1">Gametophyte</tissue>
    </source>
</reference>
<evidence type="ECO:0000313" key="1">
    <source>
        <dbReference type="EMBL" id="KAK1862518.1"/>
    </source>
</evidence>
<accession>A0ACC3BY57</accession>
<proteinExistence type="predicted"/>
<comment type="caution">
    <text evidence="1">The sequence shown here is derived from an EMBL/GenBank/DDBJ whole genome shotgun (WGS) entry which is preliminary data.</text>
</comment>
<dbReference type="EMBL" id="CM020618">
    <property type="protein sequence ID" value="KAK1862518.1"/>
    <property type="molecule type" value="Genomic_DNA"/>
</dbReference>
<name>A0ACC3BY57_PYRYE</name>
<dbReference type="Proteomes" id="UP000798662">
    <property type="component" value="Chromosome 1"/>
</dbReference>